<dbReference type="RefSeq" id="WP_171194281.1">
    <property type="nucleotide sequence ID" value="NZ_CP061032.1"/>
</dbReference>
<evidence type="ECO:0000313" key="2">
    <source>
        <dbReference type="EMBL" id="MBC3179026.1"/>
    </source>
</evidence>
<dbReference type="Proteomes" id="UP000516235">
    <property type="component" value="Chromosome"/>
</dbReference>
<evidence type="ECO:0000313" key="3">
    <source>
        <dbReference type="EMBL" id="QNP90596.1"/>
    </source>
</evidence>
<name>A0A7H0JZY0_9CORY</name>
<dbReference type="AlphaFoldDB" id="A0A7H0JZY0"/>
<reference evidence="4 5" key="1">
    <citation type="submission" date="2020-08" db="EMBL/GenBank/DDBJ databases">
        <title>novel species in genus Corynebacterium.</title>
        <authorList>
            <person name="Zhang G."/>
        </authorList>
    </citation>
    <scope>NUCLEOTIDE SEQUENCE [LARGE SCALE GENOMIC DNA]</scope>
    <source>
        <strain evidence="4 5">zg-917</strain>
        <strain evidence="3">Zg-917</strain>
    </source>
</reference>
<keyword evidence="5" id="KW-1185">Reference proteome</keyword>
<dbReference type="EMBL" id="CP061032">
    <property type="protein sequence ID" value="QNP90596.1"/>
    <property type="molecule type" value="Genomic_DNA"/>
</dbReference>
<dbReference type="KEGG" id="cluj:IAU68_02040"/>
<evidence type="ECO:0000313" key="5">
    <source>
        <dbReference type="Proteomes" id="UP000642876"/>
    </source>
</evidence>
<sequence length="138" mass="14301">MIPISASDVQNRVTPIPTPAVVRAVGSAGVGGSIGVMVSQAPLGIKAVVALICVVAAVTATLAHPYRKQLKAFAEAHNVARVPSLSMMLPPMLWWLALMLAPLVGWSAVASLLTGILAAGAAWLLYPHVDGTRRLAYA</sequence>
<accession>A0A7H0JZY0</accession>
<keyword evidence="1" id="KW-0472">Membrane</keyword>
<protein>
    <submittedName>
        <fullName evidence="3">Uncharacterized protein</fullName>
    </submittedName>
</protein>
<feature type="transmembrane region" description="Helical" evidence="1">
    <location>
        <begin position="43"/>
        <end position="66"/>
    </location>
</feature>
<keyword evidence="1" id="KW-1133">Transmembrane helix</keyword>
<dbReference type="Proteomes" id="UP000642876">
    <property type="component" value="Unassembled WGS sequence"/>
</dbReference>
<evidence type="ECO:0000313" key="4">
    <source>
        <dbReference type="Proteomes" id="UP000516235"/>
    </source>
</evidence>
<organism evidence="3 4">
    <name type="scientific">Corynebacterium lujinxingii</name>
    <dbReference type="NCBI Taxonomy" id="2763010"/>
    <lineage>
        <taxon>Bacteria</taxon>
        <taxon>Bacillati</taxon>
        <taxon>Actinomycetota</taxon>
        <taxon>Actinomycetes</taxon>
        <taxon>Mycobacteriales</taxon>
        <taxon>Corynebacteriaceae</taxon>
        <taxon>Corynebacterium</taxon>
    </lineage>
</organism>
<feature type="transmembrane region" description="Helical" evidence="1">
    <location>
        <begin position="78"/>
        <end position="97"/>
    </location>
</feature>
<gene>
    <name evidence="2" type="ORF">H7348_06845</name>
    <name evidence="3" type="ORF">IAU68_02040</name>
</gene>
<keyword evidence="1" id="KW-0812">Transmembrane</keyword>
<dbReference type="EMBL" id="JACMYE010000005">
    <property type="protein sequence ID" value="MBC3179026.1"/>
    <property type="molecule type" value="Genomic_DNA"/>
</dbReference>
<proteinExistence type="predicted"/>
<feature type="transmembrane region" description="Helical" evidence="1">
    <location>
        <begin position="103"/>
        <end position="126"/>
    </location>
</feature>
<evidence type="ECO:0000256" key="1">
    <source>
        <dbReference type="SAM" id="Phobius"/>
    </source>
</evidence>